<accession>A0ABW5UFS7</accession>
<comment type="similarity">
    <text evidence="8 9">Belongs to the TonB-dependent receptor family.</text>
</comment>
<dbReference type="PROSITE" id="PS52016">
    <property type="entry name" value="TONB_DEPENDENT_REC_3"/>
    <property type="match status" value="1"/>
</dbReference>
<keyword evidence="4 8" id="KW-0812">Transmembrane</keyword>
<dbReference type="InterPro" id="IPR012910">
    <property type="entry name" value="Plug_dom"/>
</dbReference>
<dbReference type="InterPro" id="IPR000531">
    <property type="entry name" value="Beta-barrel_TonB"/>
</dbReference>
<evidence type="ECO:0000256" key="4">
    <source>
        <dbReference type="ARBA" id="ARBA00022692"/>
    </source>
</evidence>
<dbReference type="Proteomes" id="UP001597418">
    <property type="component" value="Unassembled WGS sequence"/>
</dbReference>
<dbReference type="InterPro" id="IPR023997">
    <property type="entry name" value="TonB-dep_OMP_SusC/RagA_CS"/>
</dbReference>
<keyword evidence="7 8" id="KW-0998">Cell outer membrane</keyword>
<keyword evidence="3 8" id="KW-1134">Transmembrane beta strand</keyword>
<name>A0ABW5UFS7_9SPHI</name>
<evidence type="ECO:0000259" key="10">
    <source>
        <dbReference type="Pfam" id="PF00593"/>
    </source>
</evidence>
<dbReference type="SUPFAM" id="SSF56935">
    <property type="entry name" value="Porins"/>
    <property type="match status" value="1"/>
</dbReference>
<dbReference type="SUPFAM" id="SSF49464">
    <property type="entry name" value="Carboxypeptidase regulatory domain-like"/>
    <property type="match status" value="1"/>
</dbReference>
<dbReference type="NCBIfam" id="TIGR04056">
    <property type="entry name" value="OMP_RagA_SusC"/>
    <property type="match status" value="1"/>
</dbReference>
<comment type="caution">
    <text evidence="12">The sequence shown here is derived from an EMBL/GenBank/DDBJ whole genome shotgun (WGS) entry which is preliminary data.</text>
</comment>
<dbReference type="EMBL" id="JBHUMB010000014">
    <property type="protein sequence ID" value="MFD2744692.1"/>
    <property type="molecule type" value="Genomic_DNA"/>
</dbReference>
<organism evidence="12 13">
    <name type="scientific">Sphingobacterium populi</name>
    <dbReference type="NCBI Taxonomy" id="1812824"/>
    <lineage>
        <taxon>Bacteria</taxon>
        <taxon>Pseudomonadati</taxon>
        <taxon>Bacteroidota</taxon>
        <taxon>Sphingobacteriia</taxon>
        <taxon>Sphingobacteriales</taxon>
        <taxon>Sphingobacteriaceae</taxon>
        <taxon>Sphingobacterium</taxon>
    </lineage>
</organism>
<dbReference type="InterPro" id="IPR023996">
    <property type="entry name" value="TonB-dep_OMP_SusC/RagA"/>
</dbReference>
<dbReference type="Gene3D" id="2.60.40.1120">
    <property type="entry name" value="Carboxypeptidase-like, regulatory domain"/>
    <property type="match status" value="1"/>
</dbReference>
<evidence type="ECO:0000256" key="9">
    <source>
        <dbReference type="RuleBase" id="RU003357"/>
    </source>
</evidence>
<keyword evidence="13" id="KW-1185">Reference proteome</keyword>
<dbReference type="Pfam" id="PF13715">
    <property type="entry name" value="CarbopepD_reg_2"/>
    <property type="match status" value="1"/>
</dbReference>
<evidence type="ECO:0000313" key="13">
    <source>
        <dbReference type="Proteomes" id="UP001597418"/>
    </source>
</evidence>
<keyword evidence="5 9" id="KW-0798">TonB box</keyword>
<gene>
    <name evidence="12" type="ORF">ACFSQ6_14940</name>
</gene>
<reference evidence="13" key="1">
    <citation type="journal article" date="2019" name="Int. J. Syst. Evol. Microbiol.">
        <title>The Global Catalogue of Microorganisms (GCM) 10K type strain sequencing project: providing services to taxonomists for standard genome sequencing and annotation.</title>
        <authorList>
            <consortium name="The Broad Institute Genomics Platform"/>
            <consortium name="The Broad Institute Genome Sequencing Center for Infectious Disease"/>
            <person name="Wu L."/>
            <person name="Ma J."/>
        </authorList>
    </citation>
    <scope>NUCLEOTIDE SEQUENCE [LARGE SCALE GENOMIC DNA]</scope>
    <source>
        <strain evidence="13">KCTC 42247</strain>
    </source>
</reference>
<dbReference type="Pfam" id="PF00593">
    <property type="entry name" value="TonB_dep_Rec_b-barrel"/>
    <property type="match status" value="1"/>
</dbReference>
<evidence type="ECO:0000256" key="5">
    <source>
        <dbReference type="ARBA" id="ARBA00023077"/>
    </source>
</evidence>
<evidence type="ECO:0000256" key="7">
    <source>
        <dbReference type="ARBA" id="ARBA00023237"/>
    </source>
</evidence>
<feature type="domain" description="TonB-dependent receptor-like beta-barrel" evidence="10">
    <location>
        <begin position="414"/>
        <end position="773"/>
    </location>
</feature>
<protein>
    <submittedName>
        <fullName evidence="12">SusC/RagA family TonB-linked outer membrane protein</fullName>
    </submittedName>
</protein>
<evidence type="ECO:0000256" key="3">
    <source>
        <dbReference type="ARBA" id="ARBA00022452"/>
    </source>
</evidence>
<dbReference type="RefSeq" id="WP_231863107.1">
    <property type="nucleotide sequence ID" value="NZ_JBHUMB010000014.1"/>
</dbReference>
<evidence type="ECO:0000256" key="1">
    <source>
        <dbReference type="ARBA" id="ARBA00004571"/>
    </source>
</evidence>
<dbReference type="InterPro" id="IPR037066">
    <property type="entry name" value="Plug_dom_sf"/>
</dbReference>
<dbReference type="NCBIfam" id="TIGR04057">
    <property type="entry name" value="SusC_RagA_signa"/>
    <property type="match status" value="1"/>
</dbReference>
<evidence type="ECO:0000313" key="12">
    <source>
        <dbReference type="EMBL" id="MFD2744692.1"/>
    </source>
</evidence>
<comment type="subcellular location">
    <subcellularLocation>
        <location evidence="1 8">Cell outer membrane</location>
        <topology evidence="1 8">Multi-pass membrane protein</topology>
    </subcellularLocation>
</comment>
<sequence>MSAAVFAQSTVSGTVTSRSGQALPDVTVNVKGSSTSALSSANGRYSIAASVGDTLEFVNVGLSRQTAVVTSLNQPINVVFTDDNIAVDEVVVVGYGTQRREAVTGSVSSIGGEAMRDVPSANITQALQGRLPGVQMSQTSSRPGATTQIRIRGTRSLNASNDPLIVLDGIPFTGSIGDINPNDIKSIDVLKDASATAIYGSRGANGVMLVTTNTGTLGQPARISYNSFQGFQTIFSKYPMMNGPEFVELRRVAGMFPNNGVDESDDVDTDWQDLMYRTGYIVSQDLGVSGGTEKGAYNFGAGYYTDQGVLPLQGYDRISLRGSVDQRIGDYIRVGINTNTNYNVTRGQHVGLGVLSNSPIANPYNPDGTFKRTIQMPLNENWVSTRSIIEDLSDQWLNETRAFATYNALFGEIAIPGVEGLKYRANLGLDYRQNNGGWFTGEGINNINPTSPSTAGINNSHIYHYVIENLLTYDKTFGSKHNLNLTALYSAEENQFVRSEMSGRDIPASAFQFYNIGHALGEIIVNPDGQVYEKWGLLSYMGRAMYSYDDKYMLSVTMRSDGSSRLARGKKWHTYPAISAGWNIGRESFMDNVSYIDMLKLRVGYGQTSNQAINPYATLGRLSTRPYNFGSDNYDVGYFVSQLPNPQLGWEYSQTYNLGLDFSLFNNRLSGTAEYYETYTHDLLLNLRMPGSSGVESYTANVGRTQNKGVEFALNGIILDNKNGWTWEAGLNLYRNRNKLTELASGQTRNENNWWFVGHPIDVIFDYEYNGLWQEGDPHLDILEPGGNVGMIKVHYNGEFDENGVPTRPIGPDDRRIIDMQTNFMGGFNTRLAYKNLDFSMVGMFQQGGVLISTLHSGSGYLNLMSGRSNNVKIDYWTPENTDARYPKPGGIMSGDNPKYANSLGYFDASYLKIRTMTLGYNFNDSPFFQNMGINRLRMYMMVQNPFVFFSPFHRATGMDPETNSYADENTAVAAHQSRLLTIGTNAPATRSFLFGVNLTF</sequence>
<dbReference type="Gene3D" id="2.170.130.10">
    <property type="entry name" value="TonB-dependent receptor, plug domain"/>
    <property type="match status" value="1"/>
</dbReference>
<dbReference type="Gene3D" id="2.40.170.20">
    <property type="entry name" value="TonB-dependent receptor, beta-barrel domain"/>
    <property type="match status" value="1"/>
</dbReference>
<proteinExistence type="inferred from homology"/>
<evidence type="ECO:0000256" key="6">
    <source>
        <dbReference type="ARBA" id="ARBA00023136"/>
    </source>
</evidence>
<dbReference type="Pfam" id="PF07715">
    <property type="entry name" value="Plug"/>
    <property type="match status" value="1"/>
</dbReference>
<keyword evidence="6 8" id="KW-0472">Membrane</keyword>
<evidence type="ECO:0000256" key="2">
    <source>
        <dbReference type="ARBA" id="ARBA00022448"/>
    </source>
</evidence>
<dbReference type="InterPro" id="IPR036942">
    <property type="entry name" value="Beta-barrel_TonB_sf"/>
</dbReference>
<dbReference type="InterPro" id="IPR008969">
    <property type="entry name" value="CarboxyPept-like_regulatory"/>
</dbReference>
<dbReference type="InterPro" id="IPR039426">
    <property type="entry name" value="TonB-dep_rcpt-like"/>
</dbReference>
<evidence type="ECO:0000256" key="8">
    <source>
        <dbReference type="PROSITE-ProRule" id="PRU01360"/>
    </source>
</evidence>
<evidence type="ECO:0000259" key="11">
    <source>
        <dbReference type="Pfam" id="PF07715"/>
    </source>
</evidence>
<feature type="domain" description="TonB-dependent receptor plug" evidence="11">
    <location>
        <begin position="101"/>
        <end position="207"/>
    </location>
</feature>
<keyword evidence="2 8" id="KW-0813">Transport</keyword>